<dbReference type="InterPro" id="IPR002201">
    <property type="entry name" value="Glyco_trans_9"/>
</dbReference>
<feature type="coiled-coil region" evidence="3">
    <location>
        <begin position="196"/>
        <end position="223"/>
    </location>
</feature>
<dbReference type="SUPFAM" id="SSF53756">
    <property type="entry name" value="UDP-Glycosyltransferase/glycogen phosphorylase"/>
    <property type="match status" value="1"/>
</dbReference>
<evidence type="ECO:0000256" key="3">
    <source>
        <dbReference type="SAM" id="Coils"/>
    </source>
</evidence>
<dbReference type="KEGG" id="smax:FJR03_03385"/>
<reference evidence="4 5" key="1">
    <citation type="submission" date="2019-06" db="EMBL/GenBank/DDBJ databases">
        <title>Sulfurimonas gotlandica sp. nov., a chemoautotrophic and psychrotolerant epsilonproteobacterium isolated from a pelagic redoxcline, and an emended description of the genus Sulfurimonas.</title>
        <authorList>
            <person name="Wang S."/>
            <person name="Jiang L."/>
            <person name="Shao Z."/>
        </authorList>
    </citation>
    <scope>NUCLEOTIDE SEQUENCE [LARGE SCALE GENOMIC DNA]</scope>
    <source>
        <strain evidence="4 5">B2</strain>
    </source>
</reference>
<accession>A0A7M1AWS8</accession>
<dbReference type="Pfam" id="PF01075">
    <property type="entry name" value="Glyco_transf_9"/>
    <property type="match status" value="1"/>
</dbReference>
<dbReference type="Proteomes" id="UP000593910">
    <property type="component" value="Chromosome"/>
</dbReference>
<dbReference type="Gene3D" id="3.40.50.2000">
    <property type="entry name" value="Glycogen Phosphorylase B"/>
    <property type="match status" value="2"/>
</dbReference>
<keyword evidence="2 4" id="KW-0808">Transferase</keyword>
<keyword evidence="3" id="KW-0175">Coiled coil</keyword>
<dbReference type="InterPro" id="IPR051199">
    <property type="entry name" value="LPS_LOS_Heptosyltrfase"/>
</dbReference>
<keyword evidence="1" id="KW-0328">Glycosyltransferase</keyword>
<organism evidence="4 5">
    <name type="scientific">Sulfurimonas marina</name>
    <dbReference type="NCBI Taxonomy" id="2590551"/>
    <lineage>
        <taxon>Bacteria</taxon>
        <taxon>Pseudomonadati</taxon>
        <taxon>Campylobacterota</taxon>
        <taxon>Epsilonproteobacteria</taxon>
        <taxon>Campylobacterales</taxon>
        <taxon>Sulfurimonadaceae</taxon>
        <taxon>Sulfurimonas</taxon>
    </lineage>
</organism>
<gene>
    <name evidence="4" type="ORF">FJR03_03385</name>
</gene>
<dbReference type="AlphaFoldDB" id="A0A7M1AWS8"/>
<dbReference type="CDD" id="cd03789">
    <property type="entry name" value="GT9_LPS_heptosyltransferase"/>
    <property type="match status" value="1"/>
</dbReference>
<dbReference type="PANTHER" id="PTHR30160">
    <property type="entry name" value="TETRAACYLDISACCHARIDE 4'-KINASE-RELATED"/>
    <property type="match status" value="1"/>
</dbReference>
<dbReference type="EMBL" id="CP041165">
    <property type="protein sequence ID" value="QOP40832.1"/>
    <property type="molecule type" value="Genomic_DNA"/>
</dbReference>
<dbReference type="RefSeq" id="WP_193114253.1">
    <property type="nucleotide sequence ID" value="NZ_CP041165.1"/>
</dbReference>
<evidence type="ECO:0000256" key="1">
    <source>
        <dbReference type="ARBA" id="ARBA00022676"/>
    </source>
</evidence>
<dbReference type="GO" id="GO:0008713">
    <property type="term" value="F:ADP-heptose-lipopolysaccharide heptosyltransferase activity"/>
    <property type="evidence" value="ECO:0007669"/>
    <property type="project" value="TreeGrafter"/>
</dbReference>
<proteinExistence type="predicted"/>
<dbReference type="GO" id="GO:0009244">
    <property type="term" value="P:lipopolysaccharide core region biosynthetic process"/>
    <property type="evidence" value="ECO:0007669"/>
    <property type="project" value="TreeGrafter"/>
</dbReference>
<name>A0A7M1AWS8_9BACT</name>
<dbReference type="GO" id="GO:0005829">
    <property type="term" value="C:cytosol"/>
    <property type="evidence" value="ECO:0007669"/>
    <property type="project" value="TreeGrafter"/>
</dbReference>
<sequence length="354" mass="40402">MKYPLHVIIRKKISSILNGFLSLFSSKKNQQTTVNKDEIKNILIIRPNYRIGNLLFLTPLINELNKQIPDAKIDIIVGMKLAGKILEPLPNVDQVIDIPRKLLLHPLELFRYIKQTRKKNYDITLNISGGSTSSQIVSALVKSKAKASFYSDKLWADFTHVQERGEKAYKHMGLETLEFLRFFNIPIPTLQPNLDIKLTENELNLADNDLQTLLQENNIAKDRKIITIFRNARFDKKISDAWWSEWIDKVSELDNNITFIDILSPDIPEKLNDKVLAYGNRDLRVLGAFFQKCNLYVSADTGPMHLAVAAQAKVLAFFNKTSVEVYGALGEENKTIDIENLSIDDVAKITKDFL</sequence>
<keyword evidence="5" id="KW-1185">Reference proteome</keyword>
<protein>
    <submittedName>
        <fullName evidence="4">Glycosyltransferase family 9 protein</fullName>
    </submittedName>
</protein>
<evidence type="ECO:0000313" key="5">
    <source>
        <dbReference type="Proteomes" id="UP000593910"/>
    </source>
</evidence>
<evidence type="ECO:0000313" key="4">
    <source>
        <dbReference type="EMBL" id="QOP40832.1"/>
    </source>
</evidence>
<evidence type="ECO:0000256" key="2">
    <source>
        <dbReference type="ARBA" id="ARBA00022679"/>
    </source>
</evidence>